<evidence type="ECO:0000256" key="6">
    <source>
        <dbReference type="ARBA" id="ARBA00022670"/>
    </source>
</evidence>
<dbReference type="EMBL" id="JAYMYS010000005">
    <property type="protein sequence ID" value="KAK7391364.1"/>
    <property type="molecule type" value="Genomic_DNA"/>
</dbReference>
<evidence type="ECO:0000313" key="17">
    <source>
        <dbReference type="EMBL" id="KAK7391364.1"/>
    </source>
</evidence>
<evidence type="ECO:0000256" key="8">
    <source>
        <dbReference type="ARBA" id="ARBA00022825"/>
    </source>
</evidence>
<dbReference type="FunFam" id="3.40.50.200:FF:000013">
    <property type="entry name" value="Tripeptidyl-peptidase 2 homolog"/>
    <property type="match status" value="1"/>
</dbReference>
<keyword evidence="18" id="KW-1185">Reference proteome</keyword>
<dbReference type="Gene3D" id="3.40.50.200">
    <property type="entry name" value="Peptidase S8/S53 domain"/>
    <property type="match status" value="1"/>
</dbReference>
<feature type="region of interest" description="Disordered" evidence="12">
    <location>
        <begin position="1262"/>
        <end position="1281"/>
    </location>
</feature>
<dbReference type="InterPro" id="IPR022229">
    <property type="entry name" value="TPPII_Ig-like-2"/>
</dbReference>
<feature type="domain" description="Tripeptidyl peptidase II second Ig-like" evidence="14">
    <location>
        <begin position="873"/>
        <end position="1058"/>
    </location>
</feature>
<evidence type="ECO:0000256" key="9">
    <source>
        <dbReference type="ARBA" id="ARBA00075739"/>
    </source>
</evidence>
<feature type="domain" description="Tripeptidyl-peptidase II galactose-binding" evidence="16">
    <location>
        <begin position="747"/>
        <end position="831"/>
    </location>
</feature>
<feature type="region of interest" description="Disordered" evidence="12">
    <location>
        <begin position="1076"/>
        <end position="1122"/>
    </location>
</feature>
<comment type="catalytic activity">
    <reaction evidence="1">
        <text>Release of an N-terminal tripeptide from a polypeptide.</text>
        <dbReference type="EC" id="3.4.14.10"/>
    </reaction>
</comment>
<evidence type="ECO:0000256" key="3">
    <source>
        <dbReference type="ARBA" id="ARBA00012462"/>
    </source>
</evidence>
<dbReference type="Gene3D" id="1.25.40.710">
    <property type="match status" value="1"/>
</dbReference>
<dbReference type="SUPFAM" id="SSF52743">
    <property type="entry name" value="Subtilisin-like"/>
    <property type="match status" value="1"/>
</dbReference>
<dbReference type="Proteomes" id="UP001386955">
    <property type="component" value="Unassembled WGS sequence"/>
</dbReference>
<feature type="domain" description="Tripeptidyl-peptidase II first Ig-like" evidence="15">
    <location>
        <begin position="620"/>
        <end position="727"/>
    </location>
</feature>
<feature type="domain" description="Peptidase S8/S53" evidence="13">
    <location>
        <begin position="109"/>
        <end position="576"/>
    </location>
</feature>
<dbReference type="InterPro" id="IPR046939">
    <property type="entry name" value="TPPII_C_sf"/>
</dbReference>
<dbReference type="Pfam" id="PF21316">
    <property type="entry name" value="TPPII_GBD"/>
    <property type="match status" value="1"/>
</dbReference>
<keyword evidence="8 10" id="KW-0720">Serine protease</keyword>
<evidence type="ECO:0000259" key="13">
    <source>
        <dbReference type="Pfam" id="PF00082"/>
    </source>
</evidence>
<keyword evidence="5" id="KW-0031">Aminopeptidase</keyword>
<dbReference type="Gene3D" id="2.60.40.3170">
    <property type="match status" value="1"/>
</dbReference>
<dbReference type="GO" id="GO:0006508">
    <property type="term" value="P:proteolysis"/>
    <property type="evidence" value="ECO:0007669"/>
    <property type="project" value="UniProtKB-KW"/>
</dbReference>
<dbReference type="Pfam" id="PF12580">
    <property type="entry name" value="TPPII"/>
    <property type="match status" value="1"/>
</dbReference>
<evidence type="ECO:0000256" key="1">
    <source>
        <dbReference type="ARBA" id="ARBA00001910"/>
    </source>
</evidence>
<dbReference type="InterPro" id="IPR048383">
    <property type="entry name" value="TPPII_Ig-like-1"/>
</dbReference>
<evidence type="ECO:0000259" key="16">
    <source>
        <dbReference type="Pfam" id="PF21316"/>
    </source>
</evidence>
<dbReference type="InterPro" id="IPR034051">
    <property type="entry name" value="TPP_II_domain"/>
</dbReference>
<dbReference type="PROSITE" id="PS00137">
    <property type="entry name" value="SUBTILASE_HIS"/>
    <property type="match status" value="1"/>
</dbReference>
<dbReference type="InterPro" id="IPR000209">
    <property type="entry name" value="Peptidase_S8/S53_dom"/>
</dbReference>
<comment type="similarity">
    <text evidence="2 10">Belongs to the peptidase S8 family.</text>
</comment>
<dbReference type="Pfam" id="PF21223">
    <property type="entry name" value="TPPII_Ig-like-1"/>
    <property type="match status" value="1"/>
</dbReference>
<dbReference type="GO" id="GO:0004177">
    <property type="term" value="F:aminopeptidase activity"/>
    <property type="evidence" value="ECO:0007669"/>
    <property type="project" value="UniProtKB-KW"/>
</dbReference>
<dbReference type="PROSITE" id="PS51892">
    <property type="entry name" value="SUBTILASE"/>
    <property type="match status" value="1"/>
</dbReference>
<dbReference type="InterPro" id="IPR048384">
    <property type="entry name" value="TPPII_GBD"/>
</dbReference>
<keyword evidence="11" id="KW-0175">Coiled coil</keyword>
<evidence type="ECO:0000256" key="5">
    <source>
        <dbReference type="ARBA" id="ARBA00022438"/>
    </source>
</evidence>
<dbReference type="InterPro" id="IPR022398">
    <property type="entry name" value="Peptidase_S8_His-AS"/>
</dbReference>
<gene>
    <name evidence="17" type="ORF">VNO78_19779</name>
</gene>
<name>A0AAN9S9P9_PSOTE</name>
<keyword evidence="7 10" id="KW-0378">Hydrolase</keyword>
<organism evidence="17 18">
    <name type="scientific">Psophocarpus tetragonolobus</name>
    <name type="common">Winged bean</name>
    <name type="synonym">Dolichos tetragonolobus</name>
    <dbReference type="NCBI Taxonomy" id="3891"/>
    <lineage>
        <taxon>Eukaryota</taxon>
        <taxon>Viridiplantae</taxon>
        <taxon>Streptophyta</taxon>
        <taxon>Embryophyta</taxon>
        <taxon>Tracheophyta</taxon>
        <taxon>Spermatophyta</taxon>
        <taxon>Magnoliopsida</taxon>
        <taxon>eudicotyledons</taxon>
        <taxon>Gunneridae</taxon>
        <taxon>Pentapetalae</taxon>
        <taxon>rosids</taxon>
        <taxon>fabids</taxon>
        <taxon>Fabales</taxon>
        <taxon>Fabaceae</taxon>
        <taxon>Papilionoideae</taxon>
        <taxon>50 kb inversion clade</taxon>
        <taxon>NPAAA clade</taxon>
        <taxon>indigoferoid/millettioid clade</taxon>
        <taxon>Phaseoleae</taxon>
        <taxon>Psophocarpus</taxon>
    </lineage>
</organism>
<dbReference type="GO" id="GO:0005829">
    <property type="term" value="C:cytosol"/>
    <property type="evidence" value="ECO:0007669"/>
    <property type="project" value="TreeGrafter"/>
</dbReference>
<evidence type="ECO:0000256" key="4">
    <source>
        <dbReference type="ARBA" id="ARBA00020244"/>
    </source>
</evidence>
<evidence type="ECO:0000259" key="14">
    <source>
        <dbReference type="Pfam" id="PF12580"/>
    </source>
</evidence>
<comment type="caution">
    <text evidence="17">The sequence shown here is derived from an EMBL/GenBank/DDBJ whole genome shotgun (WGS) entry which is preliminary data.</text>
</comment>
<dbReference type="GO" id="GO:0004252">
    <property type="term" value="F:serine-type endopeptidase activity"/>
    <property type="evidence" value="ECO:0007669"/>
    <property type="project" value="UniProtKB-UniRule"/>
</dbReference>
<reference evidence="17 18" key="1">
    <citation type="submission" date="2024-01" db="EMBL/GenBank/DDBJ databases">
        <title>The genomes of 5 underutilized Papilionoideae crops provide insights into root nodulation and disease resistanc.</title>
        <authorList>
            <person name="Jiang F."/>
        </authorList>
    </citation>
    <scope>NUCLEOTIDE SEQUENCE [LARGE SCALE GENOMIC DNA]</scope>
    <source>
        <strain evidence="17">DUOXIRENSHENG_FW03</strain>
        <tissue evidence="17">Leaves</tissue>
    </source>
</reference>
<proteinExistence type="inferred from homology"/>
<feature type="compositionally biased region" description="Basic and acidic residues" evidence="12">
    <location>
        <begin position="1080"/>
        <end position="1089"/>
    </location>
</feature>
<dbReference type="FunFam" id="2.60.40.3170:FF:000002">
    <property type="entry name" value="Tripeptidyl-peptidase 2"/>
    <property type="match status" value="1"/>
</dbReference>
<sequence length="1376" mass="153105">MHNQHTLLLRLPTLPHHPFTTTNAKLYIKRRKHTGSRSSSIRRTNWIVPKKALSMHFTSLSAANDSSSNNNCPTSRNSNLNESTFLASLMPKSEIGADRFLHSHPHYDGRDALIAIFDSGVDPAAAGLQVTSDGKPKILDILDCTGSGDIDTSKVVKADADGCILGASGASLVINTSWKNPSSDWHVGYKLVYELFTENLTSRLKKERKKKWDEKNQERIAKAVKQLSDFDQEHIKVEDAKLKKVREDLQNRLDLLRKQSESYDDKGPAIDAVVWFDGEVWRVALDTQSLEDDPDCGKLSDFVPLTNYRTEKKYGIFSKLDACTYVVNVYNDGNVLSMVTDSSPHGTHVAGIAAAFHPEEPLLNGVAPGAQLISCKIGDSRLGSMETGTGLIRALIAAVEHKCDLINMSYGEPTSLPDYGRFVDLVNEAVNKHRLIFVSSAGNSGPALSTVGAPGGTSSNIIGVGAYVSPTMAAGAHCVVEPPFEGLEYTWSSRGPTADGDLGVSVSAPGCAVAPVPTWTLQRRMLMNGTSMASPSACGGIALLISAMKAEGIPVSPYSVRKALENTSIPIGDSPEDKLSTGQGLMQVDKCYEYIQQSHSQNIPSVQYEIIIKQSGKTNPSSRGIYLREANACRQPTEWMVQVDPKFHEDANKLEELAVFEECIELHSSDKKVVKAPEYLLLTHNGRTFNIVVDPTNLNDGLHYYEVYGIDCKAPWRGPLFRIPITITKPMAVTNRPPQVTFSRMLFQPGHVERKYVEVPHAASWVEATMNASSFDTARRFFVHTVQICPLQRPIARRNVITFSSPTAKSFTFRVVGGQTLELVIAQFWSSGIGSQEITSIDLEVVFHGIKVNQEEIVLDGSEAPIKIDAEALLASEKLAPVAILNKIRVPYRPIDAKISSLSSDRDKLPSGKQILALTLTYKIKLEDGAEIKPQIPFLNDRMYDTKFESQFYIISNSNKQVYSSGDVYPNSTKLPKGEYNLQLYLRHDNVQILEKMKQLVLFIERNLEEKEIIRLCFFSRPDGPLMENGSFKSSTLVPGIKEGFYLGPPTKDKLPKNSVQGSVLGGSISYGKLSFSGRGDGKDPEKHPVSHRVSYIIPPNQVDEDKGKKSSSSSKKISERLEQEVRDTKIKVLGGLKQENDEECLEWNELSASLRTEYPKHTPLLAKILEGLVSRSYMKDKFHHAEEVIDAANEVIDSIDKEELAKYFALKNYPEDEEEEKIKKKMESTRDQLAEALYQKGLALAEIESLKEVDKSLASDATEGAKQDLEKSDEQSKDDGVHPDLFLENFNELKKWVDVKCTKYGTLLVRNERRNQRLGTALKVLNDIIEDDKEPAKKKLYELKLCLVEEIGWTHFSTYEREWMLVRFPPSLPPF</sequence>
<dbReference type="CDD" id="cd04857">
    <property type="entry name" value="Peptidases_S8_Tripeptidyl_Aminopeptidase_II"/>
    <property type="match status" value="1"/>
</dbReference>
<dbReference type="PANTHER" id="PTHR43806:SF14">
    <property type="entry name" value="TRIPEPTIDYL-PEPTIDASE 2"/>
    <property type="match status" value="1"/>
</dbReference>
<dbReference type="FunFam" id="3.40.50.200:FF:000009">
    <property type="entry name" value="tripeptidyl-peptidase 2 isoform X1"/>
    <property type="match status" value="1"/>
</dbReference>
<evidence type="ECO:0000256" key="7">
    <source>
        <dbReference type="ARBA" id="ARBA00022801"/>
    </source>
</evidence>
<dbReference type="GO" id="GO:0008240">
    <property type="term" value="F:tripeptidyl-peptidase activity"/>
    <property type="evidence" value="ECO:0007669"/>
    <property type="project" value="UniProtKB-EC"/>
</dbReference>
<feature type="active site" description="Charge relay system" evidence="10">
    <location>
        <position position="531"/>
    </location>
</feature>
<feature type="active site" description="Charge relay system" evidence="10">
    <location>
        <position position="345"/>
    </location>
</feature>
<dbReference type="InterPro" id="IPR015500">
    <property type="entry name" value="Peptidase_S8_subtilisin-rel"/>
</dbReference>
<evidence type="ECO:0000256" key="2">
    <source>
        <dbReference type="ARBA" id="ARBA00011073"/>
    </source>
</evidence>
<feature type="coiled-coil region" evidence="11">
    <location>
        <begin position="239"/>
        <end position="266"/>
    </location>
</feature>
<dbReference type="InterPro" id="IPR046940">
    <property type="entry name" value="TPPII_Ig-like_sf"/>
</dbReference>
<feature type="active site" description="Charge relay system" evidence="10">
    <location>
        <position position="118"/>
    </location>
</feature>
<evidence type="ECO:0000256" key="12">
    <source>
        <dbReference type="SAM" id="MobiDB-lite"/>
    </source>
</evidence>
<dbReference type="PROSITE" id="PS00138">
    <property type="entry name" value="SUBTILASE_SER"/>
    <property type="match status" value="1"/>
</dbReference>
<evidence type="ECO:0000256" key="10">
    <source>
        <dbReference type="PROSITE-ProRule" id="PRU01240"/>
    </source>
</evidence>
<evidence type="ECO:0000313" key="18">
    <source>
        <dbReference type="Proteomes" id="UP001386955"/>
    </source>
</evidence>
<dbReference type="PRINTS" id="PR00723">
    <property type="entry name" value="SUBTILISIN"/>
</dbReference>
<dbReference type="Pfam" id="PF00082">
    <property type="entry name" value="Peptidase_S8"/>
    <property type="match status" value="1"/>
</dbReference>
<dbReference type="PANTHER" id="PTHR43806">
    <property type="entry name" value="PEPTIDASE S8"/>
    <property type="match status" value="1"/>
</dbReference>
<dbReference type="InterPro" id="IPR050131">
    <property type="entry name" value="Peptidase_S8_subtilisin-like"/>
</dbReference>
<protein>
    <recommendedName>
        <fullName evidence="4">Tripeptidyl-peptidase 2</fullName>
        <ecNumber evidence="3">3.4.14.10</ecNumber>
    </recommendedName>
    <alternativeName>
        <fullName evidence="9">Tripeptidyl-peptidase II</fullName>
    </alternativeName>
</protein>
<accession>A0AAN9S9P9</accession>
<evidence type="ECO:0000259" key="15">
    <source>
        <dbReference type="Pfam" id="PF21223"/>
    </source>
</evidence>
<evidence type="ECO:0000256" key="11">
    <source>
        <dbReference type="SAM" id="Coils"/>
    </source>
</evidence>
<dbReference type="Gene3D" id="2.20.25.690">
    <property type="match status" value="1"/>
</dbReference>
<keyword evidence="6 10" id="KW-0645">Protease</keyword>
<dbReference type="EC" id="3.4.14.10" evidence="3"/>
<dbReference type="InterPro" id="IPR036852">
    <property type="entry name" value="Peptidase_S8/S53_dom_sf"/>
</dbReference>
<dbReference type="FunFam" id="2.20.25.690:FF:000001">
    <property type="entry name" value="Tripeptidyl-peptidase 2"/>
    <property type="match status" value="1"/>
</dbReference>
<dbReference type="InterPro" id="IPR023828">
    <property type="entry name" value="Peptidase_S8_Ser-AS"/>
</dbReference>